<dbReference type="PANTHER" id="PTHR33639:SF1">
    <property type="entry name" value="T23E23.25"/>
    <property type="match status" value="1"/>
</dbReference>
<gene>
    <name evidence="1" type="ORF">KK1_012563</name>
</gene>
<dbReference type="Gramene" id="C.cajan_12191.t">
    <property type="protein sequence ID" value="C.cajan_12191.t"/>
    <property type="gene ID" value="C.cajan_12191"/>
</dbReference>
<keyword evidence="2" id="KW-1185">Reference proteome</keyword>
<sequence>MTKRTLESLSRKPLERGWSYGFRCFSSSSPSSSRFKGTIPTLLQPRVLVYDAVSRVCHRGVKWVIKTDKHEMIKFCCVQSDTAELYLRACGLEREDVFNRMLFVEGLNSYYQGSTAALQVLSYMPIPYSVLSSLRVIPTPLRDVVYDCVAKRRYEWFGKSQDILILQEKELLGRFVDREELLSKAHDV</sequence>
<dbReference type="EMBL" id="CM003608">
    <property type="protein sequence ID" value="KYP66276.1"/>
    <property type="molecule type" value="Genomic_DNA"/>
</dbReference>
<name>A0A151TH12_CAJCA</name>
<evidence type="ECO:0000313" key="2">
    <source>
        <dbReference type="Proteomes" id="UP000075243"/>
    </source>
</evidence>
<proteinExistence type="predicted"/>
<protein>
    <submittedName>
        <fullName evidence="1">Uncharacterized protein yuxK</fullName>
    </submittedName>
</protein>
<dbReference type="Pfam" id="PF04134">
    <property type="entry name" value="DCC1-like"/>
    <property type="match status" value="1"/>
</dbReference>
<dbReference type="PANTHER" id="PTHR33639">
    <property type="entry name" value="THIOL-DISULFIDE OXIDOREDUCTASE DCC"/>
    <property type="match status" value="1"/>
</dbReference>
<dbReference type="InterPro" id="IPR052927">
    <property type="entry name" value="DCC_oxidoreductase"/>
</dbReference>
<dbReference type="OMA" id="AKQRYEW"/>
<reference evidence="1 2" key="1">
    <citation type="journal article" date="2012" name="Nat. Biotechnol.">
        <title>Draft genome sequence of pigeonpea (Cajanus cajan), an orphan legume crop of resource-poor farmers.</title>
        <authorList>
            <person name="Varshney R.K."/>
            <person name="Chen W."/>
            <person name="Li Y."/>
            <person name="Bharti A.K."/>
            <person name="Saxena R.K."/>
            <person name="Schlueter J.A."/>
            <person name="Donoghue M.T."/>
            <person name="Azam S."/>
            <person name="Fan G."/>
            <person name="Whaley A.M."/>
            <person name="Farmer A.D."/>
            <person name="Sheridan J."/>
            <person name="Iwata A."/>
            <person name="Tuteja R."/>
            <person name="Penmetsa R.V."/>
            <person name="Wu W."/>
            <person name="Upadhyaya H.D."/>
            <person name="Yang S.P."/>
            <person name="Shah T."/>
            <person name="Saxena K.B."/>
            <person name="Michael T."/>
            <person name="McCombie W.R."/>
            <person name="Yang B."/>
            <person name="Zhang G."/>
            <person name="Yang H."/>
            <person name="Wang J."/>
            <person name="Spillane C."/>
            <person name="Cook D.R."/>
            <person name="May G.D."/>
            <person name="Xu X."/>
            <person name="Jackson S.A."/>
        </authorList>
    </citation>
    <scope>NUCLEOTIDE SEQUENCE [LARGE SCALE GENOMIC DNA]</scope>
    <source>
        <strain evidence="2">cv. Asha</strain>
    </source>
</reference>
<evidence type="ECO:0000313" key="1">
    <source>
        <dbReference type="EMBL" id="KYP66276.1"/>
    </source>
</evidence>
<accession>A0A151TH12</accession>
<organism evidence="1 2">
    <name type="scientific">Cajanus cajan</name>
    <name type="common">Pigeon pea</name>
    <name type="synonym">Cajanus indicus</name>
    <dbReference type="NCBI Taxonomy" id="3821"/>
    <lineage>
        <taxon>Eukaryota</taxon>
        <taxon>Viridiplantae</taxon>
        <taxon>Streptophyta</taxon>
        <taxon>Embryophyta</taxon>
        <taxon>Tracheophyta</taxon>
        <taxon>Spermatophyta</taxon>
        <taxon>Magnoliopsida</taxon>
        <taxon>eudicotyledons</taxon>
        <taxon>Gunneridae</taxon>
        <taxon>Pentapetalae</taxon>
        <taxon>rosids</taxon>
        <taxon>fabids</taxon>
        <taxon>Fabales</taxon>
        <taxon>Fabaceae</taxon>
        <taxon>Papilionoideae</taxon>
        <taxon>50 kb inversion clade</taxon>
        <taxon>NPAAA clade</taxon>
        <taxon>indigoferoid/millettioid clade</taxon>
        <taxon>Phaseoleae</taxon>
        <taxon>Cajanus</taxon>
    </lineage>
</organism>
<dbReference type="InterPro" id="IPR007263">
    <property type="entry name" value="DCC1-like"/>
</dbReference>
<dbReference type="AlphaFoldDB" id="A0A151TH12"/>
<dbReference type="Proteomes" id="UP000075243">
    <property type="component" value="Chromosome 6"/>
</dbReference>
<dbReference type="GO" id="GO:0015035">
    <property type="term" value="F:protein-disulfide reductase activity"/>
    <property type="evidence" value="ECO:0007669"/>
    <property type="project" value="InterPro"/>
</dbReference>